<feature type="compositionally biased region" description="Polar residues" evidence="1">
    <location>
        <begin position="1"/>
        <end position="18"/>
    </location>
</feature>
<dbReference type="AlphaFoldDB" id="R7V261"/>
<reference evidence="4" key="1">
    <citation type="submission" date="2012-12" db="EMBL/GenBank/DDBJ databases">
        <authorList>
            <person name="Hellsten U."/>
            <person name="Grimwood J."/>
            <person name="Chapman J.A."/>
            <person name="Shapiro H."/>
            <person name="Aerts A."/>
            <person name="Otillar R.P."/>
            <person name="Terry A.Y."/>
            <person name="Boore J.L."/>
            <person name="Simakov O."/>
            <person name="Marletaz F."/>
            <person name="Cho S.-J."/>
            <person name="Edsinger-Gonzales E."/>
            <person name="Havlak P."/>
            <person name="Kuo D.-H."/>
            <person name="Larsson T."/>
            <person name="Lv J."/>
            <person name="Arendt D."/>
            <person name="Savage R."/>
            <person name="Osoegawa K."/>
            <person name="de Jong P."/>
            <person name="Lindberg D.R."/>
            <person name="Seaver E.C."/>
            <person name="Weisblat D.A."/>
            <person name="Putnam N.H."/>
            <person name="Grigoriev I.V."/>
            <person name="Rokhsar D.S."/>
        </authorList>
    </citation>
    <scope>NUCLEOTIDE SEQUENCE</scope>
    <source>
        <strain evidence="4">I ESC-2004</strain>
    </source>
</reference>
<proteinExistence type="predicted"/>
<protein>
    <submittedName>
        <fullName evidence="2 3">Uncharacterized protein</fullName>
    </submittedName>
</protein>
<dbReference type="HOGENOM" id="CLU_134617_0_0_1"/>
<keyword evidence="4" id="KW-1185">Reference proteome</keyword>
<evidence type="ECO:0000256" key="1">
    <source>
        <dbReference type="SAM" id="MobiDB-lite"/>
    </source>
</evidence>
<gene>
    <name evidence="2" type="ORF">CAPTEDRAFT_191607</name>
</gene>
<dbReference type="EnsemblMetazoa" id="CapteT191607">
    <property type="protein sequence ID" value="CapteP191607"/>
    <property type="gene ID" value="CapteG191607"/>
</dbReference>
<evidence type="ECO:0000313" key="2">
    <source>
        <dbReference type="EMBL" id="ELU09776.1"/>
    </source>
</evidence>
<dbReference type="EMBL" id="AMQN01006246">
    <property type="status" value="NOT_ANNOTATED_CDS"/>
    <property type="molecule type" value="Genomic_DNA"/>
</dbReference>
<feature type="compositionally biased region" description="Acidic residues" evidence="1">
    <location>
        <begin position="36"/>
        <end position="52"/>
    </location>
</feature>
<evidence type="ECO:0000313" key="3">
    <source>
        <dbReference type="EnsemblMetazoa" id="CapteP191607"/>
    </source>
</evidence>
<accession>R7V261</accession>
<feature type="region of interest" description="Disordered" evidence="1">
    <location>
        <begin position="107"/>
        <end position="150"/>
    </location>
</feature>
<feature type="region of interest" description="Disordered" evidence="1">
    <location>
        <begin position="1"/>
        <end position="56"/>
    </location>
</feature>
<dbReference type="EMBL" id="KB297953">
    <property type="protein sequence ID" value="ELU09776.1"/>
    <property type="molecule type" value="Genomic_DNA"/>
</dbReference>
<sequence length="150" mass="16684">MTHISRNVSHTRGVFNSSTEDRPKSYALNNEYKINEDDDKEPDSNDDCDCDLELPRPPAVTTLGLLSQATRTEEVEIKTWIMEVLSGGQHCADGLNRLRRLITWQFSSDARPDSGENDKVTPSPFPPPPPPLSPPPPLLSPSPLPQENQI</sequence>
<reference evidence="2 4" key="2">
    <citation type="journal article" date="2013" name="Nature">
        <title>Insights into bilaterian evolution from three spiralian genomes.</title>
        <authorList>
            <person name="Simakov O."/>
            <person name="Marletaz F."/>
            <person name="Cho S.J."/>
            <person name="Edsinger-Gonzales E."/>
            <person name="Havlak P."/>
            <person name="Hellsten U."/>
            <person name="Kuo D.H."/>
            <person name="Larsson T."/>
            <person name="Lv J."/>
            <person name="Arendt D."/>
            <person name="Savage R."/>
            <person name="Osoegawa K."/>
            <person name="de Jong P."/>
            <person name="Grimwood J."/>
            <person name="Chapman J.A."/>
            <person name="Shapiro H."/>
            <person name="Aerts A."/>
            <person name="Otillar R.P."/>
            <person name="Terry A.Y."/>
            <person name="Boore J.L."/>
            <person name="Grigoriev I.V."/>
            <person name="Lindberg D.R."/>
            <person name="Seaver E.C."/>
            <person name="Weisblat D.A."/>
            <person name="Putnam N.H."/>
            <person name="Rokhsar D.S."/>
        </authorList>
    </citation>
    <scope>NUCLEOTIDE SEQUENCE</scope>
    <source>
        <strain evidence="2 4">I ESC-2004</strain>
    </source>
</reference>
<evidence type="ECO:0000313" key="4">
    <source>
        <dbReference type="Proteomes" id="UP000014760"/>
    </source>
</evidence>
<name>R7V261_CAPTE</name>
<feature type="compositionally biased region" description="Basic and acidic residues" evidence="1">
    <location>
        <begin position="110"/>
        <end position="119"/>
    </location>
</feature>
<dbReference type="Proteomes" id="UP000014760">
    <property type="component" value="Unassembled WGS sequence"/>
</dbReference>
<feature type="compositionally biased region" description="Pro residues" evidence="1">
    <location>
        <begin position="123"/>
        <end position="144"/>
    </location>
</feature>
<reference evidence="3" key="3">
    <citation type="submission" date="2015-06" db="UniProtKB">
        <authorList>
            <consortium name="EnsemblMetazoa"/>
        </authorList>
    </citation>
    <scope>IDENTIFICATION</scope>
</reference>
<organism evidence="2">
    <name type="scientific">Capitella teleta</name>
    <name type="common">Polychaete worm</name>
    <dbReference type="NCBI Taxonomy" id="283909"/>
    <lineage>
        <taxon>Eukaryota</taxon>
        <taxon>Metazoa</taxon>
        <taxon>Spiralia</taxon>
        <taxon>Lophotrochozoa</taxon>
        <taxon>Annelida</taxon>
        <taxon>Polychaeta</taxon>
        <taxon>Sedentaria</taxon>
        <taxon>Scolecida</taxon>
        <taxon>Capitellidae</taxon>
        <taxon>Capitella</taxon>
    </lineage>
</organism>